<dbReference type="NCBIfam" id="TIGR04469">
    <property type="entry name" value="CGA_synth_rel"/>
    <property type="match status" value="1"/>
</dbReference>
<keyword evidence="3" id="KW-1185">Reference proteome</keyword>
<dbReference type="InterPro" id="IPR031013">
    <property type="entry name" value="CGA_synth-rel"/>
</dbReference>
<sequence>MATIPADDRHPAPAPRPRGDRVPRGAARLLLVPRAAELDSLLACRRVAAHLTDLRIVSRPRAADPDGAAAEQAADVALVCDDGPAAGMLLDRGVPVVWLRSGHDHAPGSAGCPGDRTVRRVHRPGWLPPSGSTPDGAGGALPVGTLAPLRLTRSRRRGGTLLLLSFWGVPDDEAAAFAREALPGLTAAAVRHTGGCTVVHDRAGPPVRAALEAVRRPGRHAPAGRLPGLPAAPDAGGGVTVHRAADVDVDAWHAAAEAFWTSPTLCGLALARARGSPVALLPPLGDAQRDLAARLSARTADPRSTGADAAAPEAPGGPGEPRGPQGPQGPQGPRGSFPAGIPARFLPESAGSGAAPFPQEPDPEDLRGAQRVARALRQLAFAPL</sequence>
<gene>
    <name evidence="2" type="ORF">SAMN05421870_106201</name>
</gene>
<accession>A0A1H9TK46</accession>
<dbReference type="Proteomes" id="UP000182841">
    <property type="component" value="Unassembled WGS sequence"/>
</dbReference>
<feature type="region of interest" description="Disordered" evidence="1">
    <location>
        <begin position="1"/>
        <end position="22"/>
    </location>
</feature>
<evidence type="ECO:0000256" key="1">
    <source>
        <dbReference type="SAM" id="MobiDB-lite"/>
    </source>
</evidence>
<dbReference type="EMBL" id="FOGO01000006">
    <property type="protein sequence ID" value="SER97279.1"/>
    <property type="molecule type" value="Genomic_DNA"/>
</dbReference>
<evidence type="ECO:0000313" key="2">
    <source>
        <dbReference type="EMBL" id="SER97279.1"/>
    </source>
</evidence>
<evidence type="ECO:0000313" key="3">
    <source>
        <dbReference type="Proteomes" id="UP000182841"/>
    </source>
</evidence>
<name>A0A1H9TK46_9ACTN</name>
<reference evidence="3" key="1">
    <citation type="submission" date="2016-10" db="EMBL/GenBank/DDBJ databases">
        <authorList>
            <person name="Varghese N."/>
            <person name="Submissions S."/>
        </authorList>
    </citation>
    <scope>NUCLEOTIDE SEQUENCE [LARGE SCALE GENOMIC DNA]</scope>
    <source>
        <strain evidence="3">CGMCC 4.6825</strain>
    </source>
</reference>
<organism evidence="2 3">
    <name type="scientific">Streptomyces qinglanensis</name>
    <dbReference type="NCBI Taxonomy" id="943816"/>
    <lineage>
        <taxon>Bacteria</taxon>
        <taxon>Bacillati</taxon>
        <taxon>Actinomycetota</taxon>
        <taxon>Actinomycetes</taxon>
        <taxon>Kitasatosporales</taxon>
        <taxon>Streptomycetaceae</taxon>
        <taxon>Streptomyces</taxon>
    </lineage>
</organism>
<proteinExistence type="predicted"/>
<protein>
    <submittedName>
        <fullName evidence="2">CGA synthase-related protein</fullName>
    </submittedName>
</protein>
<dbReference type="AlphaFoldDB" id="A0A1H9TK46"/>
<feature type="region of interest" description="Disordered" evidence="1">
    <location>
        <begin position="294"/>
        <end position="369"/>
    </location>
</feature>